<sequence length="46" mass="5312">MTVIVGKLNPPRVPYSTMHKVEELNKAYNWLNKRGGFLRLASVIRN</sequence>
<evidence type="ECO:0000313" key="1">
    <source>
        <dbReference type="EMBL" id="VEP15576.1"/>
    </source>
</evidence>
<reference evidence="1 2" key="1">
    <citation type="submission" date="2019-01" db="EMBL/GenBank/DDBJ databases">
        <authorList>
            <person name="Brito A."/>
        </authorList>
    </citation>
    <scope>NUCLEOTIDE SEQUENCE [LARGE SCALE GENOMIC DNA]</scope>
    <source>
        <strain evidence="1">1</strain>
    </source>
</reference>
<dbReference type="AlphaFoldDB" id="A0A563VVY2"/>
<dbReference type="EMBL" id="CAACVJ010000279">
    <property type="protein sequence ID" value="VEP15576.1"/>
    <property type="molecule type" value="Genomic_DNA"/>
</dbReference>
<proteinExistence type="predicted"/>
<gene>
    <name evidence="1" type="ORF">H1P_350006</name>
</gene>
<dbReference type="Proteomes" id="UP000320055">
    <property type="component" value="Unassembled WGS sequence"/>
</dbReference>
<accession>A0A563VVY2</accession>
<protein>
    <submittedName>
        <fullName evidence="1">Uncharacterized protein</fullName>
    </submittedName>
</protein>
<evidence type="ECO:0000313" key="2">
    <source>
        <dbReference type="Proteomes" id="UP000320055"/>
    </source>
</evidence>
<keyword evidence="2" id="KW-1185">Reference proteome</keyword>
<name>A0A563VVY2_9CYAN</name>
<organism evidence="1 2">
    <name type="scientific">Hyella patelloides LEGE 07179</name>
    <dbReference type="NCBI Taxonomy" id="945734"/>
    <lineage>
        <taxon>Bacteria</taxon>
        <taxon>Bacillati</taxon>
        <taxon>Cyanobacteriota</taxon>
        <taxon>Cyanophyceae</taxon>
        <taxon>Pleurocapsales</taxon>
        <taxon>Hyellaceae</taxon>
        <taxon>Hyella</taxon>
    </lineage>
</organism>